<evidence type="ECO:0000313" key="13">
    <source>
        <dbReference type="EMBL" id="EDS29898.1"/>
    </source>
</evidence>
<reference evidence="14" key="2">
    <citation type="submission" date="2020-05" db="UniProtKB">
        <authorList>
            <consortium name="EnsemblMetazoa"/>
        </authorList>
    </citation>
    <scope>IDENTIFICATION</scope>
    <source>
        <strain evidence="14">JHB</strain>
    </source>
</reference>
<gene>
    <name evidence="14" type="primary">6039676</name>
    <name evidence="13" type="ORF">CpipJ_CPIJ007715</name>
</gene>
<feature type="domain" description="G-protein coupled receptors family 1 profile" evidence="12">
    <location>
        <begin position="1"/>
        <end position="70"/>
    </location>
</feature>
<dbReference type="PANTHER" id="PTHR24248">
    <property type="entry name" value="ADRENERGIC RECEPTOR-RELATED G-PROTEIN COUPLED RECEPTOR"/>
    <property type="match status" value="1"/>
</dbReference>
<dbReference type="VEuPathDB" id="VectorBase:CQUJHB011526"/>
<proteinExistence type="inferred from homology"/>
<evidence type="ECO:0000256" key="11">
    <source>
        <dbReference type="SAM" id="Phobius"/>
    </source>
</evidence>
<evidence type="ECO:0000259" key="12">
    <source>
        <dbReference type="PROSITE" id="PS50262"/>
    </source>
</evidence>
<evidence type="ECO:0000256" key="2">
    <source>
        <dbReference type="ARBA" id="ARBA00010663"/>
    </source>
</evidence>
<dbReference type="GO" id="GO:0005886">
    <property type="term" value="C:plasma membrane"/>
    <property type="evidence" value="ECO:0007669"/>
    <property type="project" value="UniProtKB-SubCell"/>
</dbReference>
<keyword evidence="10" id="KW-0807">Transducer</keyword>
<dbReference type="Proteomes" id="UP000002320">
    <property type="component" value="Unassembled WGS sequence"/>
</dbReference>
<dbReference type="SUPFAM" id="SSF81321">
    <property type="entry name" value="Family A G protein-coupled receptor-like"/>
    <property type="match status" value="1"/>
</dbReference>
<dbReference type="PRINTS" id="PR00237">
    <property type="entry name" value="GPCRRHODOPSN"/>
</dbReference>
<dbReference type="OrthoDB" id="5977853at2759"/>
<evidence type="ECO:0000256" key="8">
    <source>
        <dbReference type="ARBA" id="ARBA00023157"/>
    </source>
</evidence>
<dbReference type="VEuPathDB" id="VectorBase:CPIJ007715"/>
<dbReference type="GO" id="GO:0071880">
    <property type="term" value="P:adenylate cyclase-activating adrenergic receptor signaling pathway"/>
    <property type="evidence" value="ECO:0007669"/>
    <property type="project" value="TreeGrafter"/>
</dbReference>
<dbReference type="InterPro" id="IPR017452">
    <property type="entry name" value="GPCR_Rhodpsn_7TM"/>
</dbReference>
<dbReference type="Gene3D" id="1.20.1070.10">
    <property type="entry name" value="Rhodopsin 7-helix transmembrane proteins"/>
    <property type="match status" value="1"/>
</dbReference>
<keyword evidence="5 11" id="KW-1133">Transmembrane helix</keyword>
<protein>
    <submittedName>
        <fullName evidence="13 14">G protein-coupled receptor</fullName>
    </submittedName>
</protein>
<keyword evidence="6" id="KW-0297">G-protein coupled receptor</keyword>
<dbReference type="InParanoid" id="B0WKK4"/>
<comment type="similarity">
    <text evidence="2">Belongs to the G-protein coupled receptor 1 family.</text>
</comment>
<keyword evidence="8" id="KW-1015">Disulfide bond</keyword>
<evidence type="ECO:0000256" key="3">
    <source>
        <dbReference type="ARBA" id="ARBA00022475"/>
    </source>
</evidence>
<name>B0WKK4_CULQU</name>
<evidence type="ECO:0000256" key="7">
    <source>
        <dbReference type="ARBA" id="ARBA00023136"/>
    </source>
</evidence>
<dbReference type="AlphaFoldDB" id="B0WKK4"/>
<feature type="transmembrane region" description="Helical" evidence="11">
    <location>
        <begin position="54"/>
        <end position="73"/>
    </location>
</feature>
<dbReference type="HOGENOM" id="CLU_1940145_0_0_1"/>
<evidence type="ECO:0000256" key="4">
    <source>
        <dbReference type="ARBA" id="ARBA00022692"/>
    </source>
</evidence>
<dbReference type="PROSITE" id="PS51257">
    <property type="entry name" value="PROKAR_LIPOPROTEIN"/>
    <property type="match status" value="1"/>
</dbReference>
<evidence type="ECO:0000256" key="1">
    <source>
        <dbReference type="ARBA" id="ARBA00004651"/>
    </source>
</evidence>
<dbReference type="Pfam" id="PF00001">
    <property type="entry name" value="7tm_1"/>
    <property type="match status" value="1"/>
</dbReference>
<dbReference type="EnsemblMetazoa" id="CPIJ007715-RA">
    <property type="protein sequence ID" value="CPIJ007715-PA"/>
    <property type="gene ID" value="CPIJ007715"/>
</dbReference>
<evidence type="ECO:0000256" key="10">
    <source>
        <dbReference type="ARBA" id="ARBA00023224"/>
    </source>
</evidence>
<feature type="transmembrane region" description="Helical" evidence="11">
    <location>
        <begin position="21"/>
        <end position="42"/>
    </location>
</feature>
<sequence>MPMRISSLKRETKTAQTLSMVVGGFIACWLPFFVYYLIMPFLPERSKSKHLMEFLTWLGWINSAINPFIYAFYNVDFRIAFWRLTFRKFYKTDESIRIKPSSNLPTILCSCDGLVISKHRTQQYKTWQLH</sequence>
<keyword evidence="15" id="KW-1185">Reference proteome</keyword>
<evidence type="ECO:0000256" key="9">
    <source>
        <dbReference type="ARBA" id="ARBA00023170"/>
    </source>
</evidence>
<keyword evidence="9 13" id="KW-0675">Receptor</keyword>
<evidence type="ECO:0000256" key="5">
    <source>
        <dbReference type="ARBA" id="ARBA00022989"/>
    </source>
</evidence>
<organism>
    <name type="scientific">Culex quinquefasciatus</name>
    <name type="common">Southern house mosquito</name>
    <name type="synonym">Culex pungens</name>
    <dbReference type="NCBI Taxonomy" id="7176"/>
    <lineage>
        <taxon>Eukaryota</taxon>
        <taxon>Metazoa</taxon>
        <taxon>Ecdysozoa</taxon>
        <taxon>Arthropoda</taxon>
        <taxon>Hexapoda</taxon>
        <taxon>Insecta</taxon>
        <taxon>Pterygota</taxon>
        <taxon>Neoptera</taxon>
        <taxon>Endopterygota</taxon>
        <taxon>Diptera</taxon>
        <taxon>Nematocera</taxon>
        <taxon>Culicoidea</taxon>
        <taxon>Culicidae</taxon>
        <taxon>Culicinae</taxon>
        <taxon>Culicini</taxon>
        <taxon>Culex</taxon>
        <taxon>Culex</taxon>
    </lineage>
</organism>
<evidence type="ECO:0000256" key="6">
    <source>
        <dbReference type="ARBA" id="ARBA00023040"/>
    </source>
</evidence>
<dbReference type="GO" id="GO:0004993">
    <property type="term" value="F:G protein-coupled serotonin receptor activity"/>
    <property type="evidence" value="ECO:0007669"/>
    <property type="project" value="UniProtKB-ARBA"/>
</dbReference>
<accession>B0WKK4</accession>
<dbReference type="EMBL" id="DS231973">
    <property type="protein sequence ID" value="EDS29898.1"/>
    <property type="molecule type" value="Genomic_DNA"/>
</dbReference>
<comment type="subcellular location">
    <subcellularLocation>
        <location evidence="1">Cell membrane</location>
        <topology evidence="1">Multi-pass membrane protein</topology>
    </subcellularLocation>
</comment>
<dbReference type="PROSITE" id="PS50262">
    <property type="entry name" value="G_PROTEIN_RECEP_F1_2"/>
    <property type="match status" value="1"/>
</dbReference>
<keyword evidence="3" id="KW-1003">Cell membrane</keyword>
<keyword evidence="7 11" id="KW-0472">Membrane</keyword>
<evidence type="ECO:0000313" key="15">
    <source>
        <dbReference type="Proteomes" id="UP000002320"/>
    </source>
</evidence>
<dbReference type="eggNOG" id="KOG3656">
    <property type="taxonomic scope" value="Eukaryota"/>
</dbReference>
<dbReference type="GO" id="GO:0043410">
    <property type="term" value="P:positive regulation of MAPK cascade"/>
    <property type="evidence" value="ECO:0007669"/>
    <property type="project" value="TreeGrafter"/>
</dbReference>
<dbReference type="STRING" id="7176.B0WKK4"/>
<reference evidence="13" key="1">
    <citation type="submission" date="2007-03" db="EMBL/GenBank/DDBJ databases">
        <title>Annotation of Culex pipiens quinquefasciatus.</title>
        <authorList>
            <consortium name="The Broad Institute Genome Sequencing Platform"/>
            <person name="Atkinson P.W."/>
            <person name="Hemingway J."/>
            <person name="Christensen B.M."/>
            <person name="Higgs S."/>
            <person name="Kodira C."/>
            <person name="Hannick L."/>
            <person name="Megy K."/>
            <person name="O'Leary S."/>
            <person name="Pearson M."/>
            <person name="Haas B.J."/>
            <person name="Mauceli E."/>
            <person name="Wortman J.R."/>
            <person name="Lee N.H."/>
            <person name="Guigo R."/>
            <person name="Stanke M."/>
            <person name="Alvarado L."/>
            <person name="Amedeo P."/>
            <person name="Antoine C.H."/>
            <person name="Arensburger P."/>
            <person name="Bidwell S.L."/>
            <person name="Crawford M."/>
            <person name="Camaro F."/>
            <person name="Devon K."/>
            <person name="Engels R."/>
            <person name="Hammond M."/>
            <person name="Howarth C."/>
            <person name="Koehrsen M."/>
            <person name="Lawson D."/>
            <person name="Montgomery P."/>
            <person name="Nene V."/>
            <person name="Nusbaum C."/>
            <person name="Puiu D."/>
            <person name="Romero-Severson J."/>
            <person name="Severson D.W."/>
            <person name="Shumway M."/>
            <person name="Sisk P."/>
            <person name="Stolte C."/>
            <person name="Zeng Q."/>
            <person name="Eisenstadt E."/>
            <person name="Fraser-Liggett C."/>
            <person name="Strausberg R."/>
            <person name="Galagan J."/>
            <person name="Birren B."/>
            <person name="Collins F.H."/>
        </authorList>
    </citation>
    <scope>NUCLEOTIDE SEQUENCE [LARGE SCALE GENOMIC DNA]</scope>
    <source>
        <strain evidence="13">JHB</strain>
    </source>
</reference>
<evidence type="ECO:0000313" key="14">
    <source>
        <dbReference type="EnsemblMetazoa" id="CPIJ007715-PA"/>
    </source>
</evidence>
<keyword evidence="4 11" id="KW-0812">Transmembrane</keyword>
<dbReference type="PANTHER" id="PTHR24248:SF199">
    <property type="entry name" value="IP13425P-RELATED"/>
    <property type="match status" value="1"/>
</dbReference>
<dbReference type="InterPro" id="IPR000276">
    <property type="entry name" value="GPCR_Rhodpsn"/>
</dbReference>
<dbReference type="KEGG" id="cqu:CpipJ_CPIJ007715"/>
<dbReference type="OMA" id="LRCNCAS"/>